<feature type="domain" description="Haemolysin-type calcium binding-related" evidence="3">
    <location>
        <begin position="1184"/>
        <end position="1219"/>
    </location>
</feature>
<dbReference type="Proteomes" id="UP000072660">
    <property type="component" value="Unassembled WGS sequence"/>
</dbReference>
<dbReference type="Pfam" id="PF00353">
    <property type="entry name" value="HemolysinCabind"/>
    <property type="match status" value="9"/>
</dbReference>
<dbReference type="Gene3D" id="2.160.20.160">
    <property type="match status" value="3"/>
</dbReference>
<evidence type="ECO:0000259" key="3">
    <source>
        <dbReference type="Pfam" id="PF06594"/>
    </source>
</evidence>
<sequence>MVFKSLGIGTDVLNVFIKTINGDYYGAAGAAASALTTLAIASVFTAFSAPAIGVVVLGALLGYYLPDKFEALFKKFNLLGINSKTNTDFQSAQSFVQRIDPLVLDLDGDGIETVSANSGITFDFNGDGLKTGTGWLNRDDGFLVLDRNGNGTIDNGSELFGIDTVKSDGTLAKDGFDALRDLDSNGDGVFDAYDLLFEQVRVWQDKNQDGISQADELKSLIELGINAIHLGSNSSNQLNNGNRISATATVEFADGSTGMAANLDLASNPFYREFLDKLQISKAAEGLPDMHGSGAVRDLQEAASQSKELADLLTQYSNLPTREKQRAALGYILSAWADTAGYPSLAQRLQAAAGDQLEVVFQYSWVQKANKPNEAQWAQKDLLEKTAILEVFNASDFYKITRRADGKFILQAGANTTVLSTTKTAEGKERLMITEDHLQLNAGQADLLNQSYNNLLNSVYQRLLLQTRLKPYLEAIDLNFTEEGIALDYNGIYQEIDKRASDPVEAIVTSFELQALLQDPALSAQLENRRSVWISKLDEKAISSLQAQITDGDFNKLAGGQLLVGSKGSDTLYGNNISGSSSHLYGGAGDDTLQVYSYSKDNLLAGGTGNDTLYGSYYSDTYLFNLGDGKDTIIESHNYNGAVDTLRFGKDIESTDIGTYKDGRDLLFKHKNGKDEVRVKNVFSSTSSGATAGENYNLERIEFADGTVWTWQQIAERGITSQANNEGETLNGWDGNDIMRGGSGNDTLDAGYGSNQLYGGAGDDILRVNAYSYDNLLAGGKGNDWLYGSYYSDTYLFNLGDGKDTIIENYNYSSAVDILRFGKDIESTDIGTYKDGRDLLFKHKNGKDEVRVKNVFSSTSSGATAGENYNLERIEFADGTVWTWQQIAERGIISQANNEGETLDGWNGNDIIQGGEGDDILDASNGSNIVYGGAGNDTIKTGNYSFDNILVGGKGNDTLYGSYYSDTYLFNLGDGKDTIIESYNYSGAEDTLRFGKDIKSADIGTYRDGKDLLFKHKNGEDEVRVKNVFSSIYSNATASEHYNLERIEFADGTVWTWQQIAERGITSQANNKGETLHGWNGNDSMQGGKGDDILDAGNGSNTVYGGDGNDTIKTGNYSFDNILAGGKGNDWLYGCYNADTYIFNSGDGQDIIVEAYGYNNAIDIVQFGNGINPNNLWLERSGYDLTVSINKTDDRITIKDWYYGSDRRIEQFHLANGKMLLESQVQNLVDAMAAFTASSSAEGDFIPAQKQQLDMVIAASWQ</sequence>
<gene>
    <name evidence="4" type="ORF">AXE65_08805</name>
</gene>
<keyword evidence="5" id="KW-1185">Reference proteome</keyword>
<dbReference type="PANTHER" id="PTHR39431:SF1">
    <property type="entry name" value="FRPA_C-RELATED PROTEIN"/>
    <property type="match status" value="1"/>
</dbReference>
<accession>A0A139SXR0</accession>
<dbReference type="InterPro" id="IPR011049">
    <property type="entry name" value="Serralysin-like_metalloprot_C"/>
</dbReference>
<feature type="domain" description="Haemolysin-type calcium binding-related" evidence="3">
    <location>
        <begin position="838"/>
        <end position="885"/>
    </location>
</feature>
<keyword evidence="2" id="KW-0472">Membrane</keyword>
<dbReference type="EMBL" id="LSZO01000008">
    <property type="protein sequence ID" value="KXU39395.1"/>
    <property type="molecule type" value="Genomic_DNA"/>
</dbReference>
<dbReference type="PANTHER" id="PTHR39431">
    <property type="entry name" value="FRPA/C-RELATED PROTEIN"/>
    <property type="match status" value="1"/>
</dbReference>
<dbReference type="InterPro" id="IPR010566">
    <property type="entry name" value="Haemolys_ca-bd"/>
</dbReference>
<evidence type="ECO:0000256" key="1">
    <source>
        <dbReference type="ARBA" id="ARBA00022837"/>
    </source>
</evidence>
<keyword evidence="2" id="KW-1133">Transmembrane helix</keyword>
<dbReference type="Pfam" id="PF06594">
    <property type="entry name" value="HCBP_related"/>
    <property type="match status" value="4"/>
</dbReference>
<organism evidence="4 5">
    <name type="scientific">Ventosimonas gracilis</name>
    <dbReference type="NCBI Taxonomy" id="1680762"/>
    <lineage>
        <taxon>Bacteria</taxon>
        <taxon>Pseudomonadati</taxon>
        <taxon>Pseudomonadota</taxon>
        <taxon>Gammaproteobacteria</taxon>
        <taxon>Pseudomonadales</taxon>
        <taxon>Ventosimonadaceae</taxon>
        <taxon>Ventosimonas</taxon>
    </lineage>
</organism>
<dbReference type="Gene3D" id="2.150.10.10">
    <property type="entry name" value="Serralysin-like metalloprotease, C-terminal"/>
    <property type="match status" value="1"/>
</dbReference>
<reference evidence="4 5" key="1">
    <citation type="submission" date="2016-02" db="EMBL/GenBank/DDBJ databases">
        <authorList>
            <person name="Wen L."/>
            <person name="He K."/>
            <person name="Yang H."/>
        </authorList>
    </citation>
    <scope>NUCLEOTIDE SEQUENCE [LARGE SCALE GENOMIC DNA]</scope>
    <source>
        <strain evidence="4 5">CV58</strain>
    </source>
</reference>
<proteinExistence type="predicted"/>
<feature type="domain" description="Haemolysin-type calcium binding-related" evidence="3">
    <location>
        <begin position="1011"/>
        <end position="1058"/>
    </location>
</feature>
<dbReference type="SUPFAM" id="SSF51120">
    <property type="entry name" value="beta-Roll"/>
    <property type="match status" value="4"/>
</dbReference>
<keyword evidence="2" id="KW-0812">Transmembrane</keyword>
<evidence type="ECO:0000313" key="5">
    <source>
        <dbReference type="Proteomes" id="UP000072660"/>
    </source>
</evidence>
<dbReference type="InterPro" id="IPR001343">
    <property type="entry name" value="Hemolysn_Ca-bd"/>
</dbReference>
<dbReference type="AlphaFoldDB" id="A0A139SXR0"/>
<evidence type="ECO:0000313" key="4">
    <source>
        <dbReference type="EMBL" id="KXU39395.1"/>
    </source>
</evidence>
<feature type="domain" description="Haemolysin-type calcium binding-related" evidence="3">
    <location>
        <begin position="665"/>
        <end position="712"/>
    </location>
</feature>
<name>A0A139SXR0_9GAMM</name>
<feature type="transmembrane region" description="Helical" evidence="2">
    <location>
        <begin position="38"/>
        <end position="65"/>
    </location>
</feature>
<dbReference type="PRINTS" id="PR00313">
    <property type="entry name" value="CABNDNGRPT"/>
</dbReference>
<protein>
    <recommendedName>
        <fullName evidence="3">Haemolysin-type calcium binding-related domain-containing protein</fullName>
    </recommendedName>
</protein>
<comment type="caution">
    <text evidence="4">The sequence shown here is derived from an EMBL/GenBank/DDBJ whole genome shotgun (WGS) entry which is preliminary data.</text>
</comment>
<keyword evidence="1" id="KW-0106">Calcium</keyword>
<dbReference type="GO" id="GO:0005509">
    <property type="term" value="F:calcium ion binding"/>
    <property type="evidence" value="ECO:0007669"/>
    <property type="project" value="InterPro"/>
</dbReference>
<evidence type="ECO:0000256" key="2">
    <source>
        <dbReference type="SAM" id="Phobius"/>
    </source>
</evidence>